<dbReference type="InterPro" id="IPR033640">
    <property type="entry name" value="FAR_C"/>
</dbReference>
<dbReference type="GO" id="GO:0080019">
    <property type="term" value="F:alcohol-forming very long-chain fatty acyl-CoA reductase activity"/>
    <property type="evidence" value="ECO:0007669"/>
    <property type="project" value="InterPro"/>
</dbReference>
<evidence type="ECO:0000256" key="4">
    <source>
        <dbReference type="ARBA" id="ARBA00022692"/>
    </source>
</evidence>
<dbReference type="Pfam" id="PF07993">
    <property type="entry name" value="NAD_binding_4"/>
    <property type="match status" value="1"/>
</dbReference>
<feature type="domain" description="Thioester reductase (TE)" evidence="12">
    <location>
        <begin position="71"/>
        <end position="337"/>
    </location>
</feature>
<dbReference type="InterPro" id="IPR026055">
    <property type="entry name" value="FAR"/>
</dbReference>
<evidence type="ECO:0000313" key="13">
    <source>
        <dbReference type="EMBL" id="CAL1679543.1"/>
    </source>
</evidence>
<dbReference type="GO" id="GO:0035336">
    <property type="term" value="P:long-chain fatty-acyl-CoA metabolic process"/>
    <property type="evidence" value="ECO:0007669"/>
    <property type="project" value="TreeGrafter"/>
</dbReference>
<evidence type="ECO:0000259" key="12">
    <source>
        <dbReference type="Pfam" id="PF07993"/>
    </source>
</evidence>
<organism evidence="13 14">
    <name type="scientific">Lasius platythorax</name>
    <dbReference type="NCBI Taxonomy" id="488582"/>
    <lineage>
        <taxon>Eukaryota</taxon>
        <taxon>Metazoa</taxon>
        <taxon>Ecdysozoa</taxon>
        <taxon>Arthropoda</taxon>
        <taxon>Hexapoda</taxon>
        <taxon>Insecta</taxon>
        <taxon>Pterygota</taxon>
        <taxon>Neoptera</taxon>
        <taxon>Endopterygota</taxon>
        <taxon>Hymenoptera</taxon>
        <taxon>Apocrita</taxon>
        <taxon>Aculeata</taxon>
        <taxon>Formicoidea</taxon>
        <taxon>Formicidae</taxon>
        <taxon>Formicinae</taxon>
        <taxon>Lasius</taxon>
        <taxon>Lasius</taxon>
    </lineage>
</organism>
<accession>A0AAV2NH96</accession>
<evidence type="ECO:0000256" key="5">
    <source>
        <dbReference type="ARBA" id="ARBA00022857"/>
    </source>
</evidence>
<dbReference type="Gene3D" id="3.40.50.720">
    <property type="entry name" value="NAD(P)-binding Rossmann-like Domain"/>
    <property type="match status" value="1"/>
</dbReference>
<dbReference type="EMBL" id="OZ034825">
    <property type="protein sequence ID" value="CAL1679543.1"/>
    <property type="molecule type" value="Genomic_DNA"/>
</dbReference>
<evidence type="ECO:0000256" key="3">
    <source>
        <dbReference type="ARBA" id="ARBA00022516"/>
    </source>
</evidence>
<keyword evidence="6" id="KW-1133">Transmembrane helix</keyword>
<evidence type="ECO:0000256" key="9">
    <source>
        <dbReference type="ARBA" id="ARBA00052530"/>
    </source>
</evidence>
<dbReference type="PANTHER" id="PTHR11011:SF60">
    <property type="entry name" value="FATTY ACYL-COA REDUCTASE-RELATED"/>
    <property type="match status" value="1"/>
</dbReference>
<keyword evidence="5 10" id="KW-0521">NADP</keyword>
<dbReference type="GO" id="GO:0016020">
    <property type="term" value="C:membrane"/>
    <property type="evidence" value="ECO:0007669"/>
    <property type="project" value="UniProtKB-SubCell"/>
</dbReference>
<evidence type="ECO:0000256" key="2">
    <source>
        <dbReference type="ARBA" id="ARBA00005928"/>
    </source>
</evidence>
<comment type="similarity">
    <text evidence="2 10">Belongs to the fatty acyl-CoA reductase family.</text>
</comment>
<evidence type="ECO:0000256" key="10">
    <source>
        <dbReference type="RuleBase" id="RU363097"/>
    </source>
</evidence>
<dbReference type="GO" id="GO:0102965">
    <property type="term" value="F:alcohol-forming long-chain fatty acyl-CoA reductase activity"/>
    <property type="evidence" value="ECO:0007669"/>
    <property type="project" value="UniProtKB-EC"/>
</dbReference>
<keyword evidence="3 10" id="KW-0444">Lipid biosynthesis</keyword>
<comment type="function">
    <text evidence="10">Catalyzes the reduction of fatty acyl-CoA to fatty alcohols.</text>
</comment>
<comment type="catalytic activity">
    <reaction evidence="9 10">
        <text>a long-chain fatty acyl-CoA + 2 NADPH + 2 H(+) = a long-chain primary fatty alcohol + 2 NADP(+) + CoA</text>
        <dbReference type="Rhea" id="RHEA:52716"/>
        <dbReference type="ChEBI" id="CHEBI:15378"/>
        <dbReference type="ChEBI" id="CHEBI:57287"/>
        <dbReference type="ChEBI" id="CHEBI:57783"/>
        <dbReference type="ChEBI" id="CHEBI:58349"/>
        <dbReference type="ChEBI" id="CHEBI:77396"/>
        <dbReference type="ChEBI" id="CHEBI:83139"/>
        <dbReference type="EC" id="1.2.1.84"/>
    </reaction>
</comment>
<sequence length="537" mass="61064">MRFHIPSKVNVVRSSQSKFGTDNGDFENYENSRSAREFPETAMTNQVDETPQVNTAESEIAQFFSGRKVLVTGGLGFLGKLLIEKLLRSCPNIATLYVFVRRKDGKSPRERVHQLAEMPLYERLKGEQPDFLQKLTVIESDLDTTNLGLSPQDRNRLLDTNVIFHGTTIIRSNQKLRTMANVHVQTTKQILLLAKEMSDLKAFVHVSTVFAHSAIKSIEERHYPPPMETDQLLSLLNVLNDRKLEAIAPALIGNWPNTFAFTKAIAEGTVLRYGGGIPACIVRPSVVTSTWKEPIVGWADSVYGPVGLLAGSSLGLLRTIHCHTDKKLDFVPADYVTSCLIAAAWHTNVRNVKKDFKVDVDTGIVPDVERIPVYNCVSSCQRPITWRTFRKHVRDHGSRIPGARNVRLQCMFWNSRLWMHKILMCLFHLLPAIVMDTAAVLTGRNPRWCKTYNLIHAHLSATSYFTTQQWHFKNNATVKLWERMCAVDREIFEFDMSNFDWVEYVKRMARGIRTFVVGKITTWDAVVKEGLAEYVEL</sequence>
<comment type="subcellular location">
    <subcellularLocation>
        <location evidence="1">Membrane</location>
        <topology evidence="1">Multi-pass membrane protein</topology>
    </subcellularLocation>
</comment>
<keyword evidence="14" id="KW-1185">Reference proteome</keyword>
<keyword evidence="7 10" id="KW-0443">Lipid metabolism</keyword>
<evidence type="ECO:0000256" key="1">
    <source>
        <dbReference type="ARBA" id="ARBA00004141"/>
    </source>
</evidence>
<name>A0AAV2NH96_9HYME</name>
<dbReference type="CDD" id="cd09071">
    <property type="entry name" value="FAR_C"/>
    <property type="match status" value="1"/>
</dbReference>
<reference evidence="13" key="1">
    <citation type="submission" date="2024-04" db="EMBL/GenBank/DDBJ databases">
        <authorList>
            <consortium name="Molecular Ecology Group"/>
        </authorList>
    </citation>
    <scope>NUCLEOTIDE SEQUENCE</scope>
</reference>
<proteinExistence type="inferred from homology"/>
<gene>
    <name evidence="13" type="ORF">LPLAT_LOCUS5715</name>
</gene>
<dbReference type="PANTHER" id="PTHR11011">
    <property type="entry name" value="MALE STERILITY PROTEIN 2-RELATED"/>
    <property type="match status" value="1"/>
</dbReference>
<dbReference type="InterPro" id="IPR036291">
    <property type="entry name" value="NAD(P)-bd_dom_sf"/>
</dbReference>
<evidence type="ECO:0000259" key="11">
    <source>
        <dbReference type="Pfam" id="PF03015"/>
    </source>
</evidence>
<evidence type="ECO:0000256" key="6">
    <source>
        <dbReference type="ARBA" id="ARBA00022989"/>
    </source>
</evidence>
<feature type="domain" description="Fatty acyl-CoA reductase C-terminal" evidence="11">
    <location>
        <begin position="427"/>
        <end position="517"/>
    </location>
</feature>
<dbReference type="Pfam" id="PF03015">
    <property type="entry name" value="Sterile"/>
    <property type="match status" value="1"/>
</dbReference>
<dbReference type="GO" id="GO:0005777">
    <property type="term" value="C:peroxisome"/>
    <property type="evidence" value="ECO:0007669"/>
    <property type="project" value="TreeGrafter"/>
</dbReference>
<dbReference type="FunFam" id="3.40.50.720:FF:000143">
    <property type="entry name" value="Fatty acyl-CoA reductase"/>
    <property type="match status" value="1"/>
</dbReference>
<dbReference type="AlphaFoldDB" id="A0AAV2NH96"/>
<keyword evidence="10" id="KW-0560">Oxidoreductase</keyword>
<protein>
    <recommendedName>
        <fullName evidence="10">Fatty acyl-CoA reductase</fullName>
        <ecNumber evidence="10">1.2.1.84</ecNumber>
    </recommendedName>
</protein>
<keyword evidence="4" id="KW-0812">Transmembrane</keyword>
<dbReference type="InterPro" id="IPR013120">
    <property type="entry name" value="FAR_NAD-bd"/>
</dbReference>
<dbReference type="EC" id="1.2.1.84" evidence="10"/>
<evidence type="ECO:0000313" key="14">
    <source>
        <dbReference type="Proteomes" id="UP001497644"/>
    </source>
</evidence>
<evidence type="ECO:0000256" key="8">
    <source>
        <dbReference type="ARBA" id="ARBA00023136"/>
    </source>
</evidence>
<dbReference type="Proteomes" id="UP001497644">
    <property type="component" value="Chromosome 2"/>
</dbReference>
<dbReference type="SUPFAM" id="SSF51735">
    <property type="entry name" value="NAD(P)-binding Rossmann-fold domains"/>
    <property type="match status" value="1"/>
</dbReference>
<keyword evidence="8" id="KW-0472">Membrane</keyword>
<dbReference type="CDD" id="cd05236">
    <property type="entry name" value="FAR-N_SDR_e"/>
    <property type="match status" value="1"/>
</dbReference>
<evidence type="ECO:0000256" key="7">
    <source>
        <dbReference type="ARBA" id="ARBA00023098"/>
    </source>
</evidence>